<gene>
    <name evidence="1" type="ORF">HYN51_09300</name>
</gene>
<dbReference type="KEGG" id="lpv:HYN51_09300"/>
<sequence length="61" mass="7174">MATIHFRIDEELQSSTNDNWLEQQINQAFSYYDEGKAEFINNDEMTQQMDTLKTLTVQGKL</sequence>
<dbReference type="OrthoDB" id="6485518at2"/>
<protein>
    <submittedName>
        <fullName evidence="1">Uncharacterized protein</fullName>
    </submittedName>
</protein>
<name>A0A2Y9TYD5_9GAMM</name>
<evidence type="ECO:0000313" key="2">
    <source>
        <dbReference type="Proteomes" id="UP000244908"/>
    </source>
</evidence>
<reference evidence="1 2" key="1">
    <citation type="journal article" date="2019" name="Int. J. Syst. Evol. Microbiol.">
        <title>Limnobaculum parvum gen. nov., sp. nov., isolated from a freshwater lake.</title>
        <authorList>
            <person name="Baek C."/>
            <person name="Shin S.K."/>
            <person name="Yi H."/>
        </authorList>
    </citation>
    <scope>NUCLEOTIDE SEQUENCE [LARGE SCALE GENOMIC DNA]</scope>
    <source>
        <strain evidence="1 2">HYN0051</strain>
    </source>
</reference>
<accession>A0A2Y9TYD5</accession>
<dbReference type="EMBL" id="CP029185">
    <property type="protein sequence ID" value="AWH88737.1"/>
    <property type="molecule type" value="Genomic_DNA"/>
</dbReference>
<dbReference type="AlphaFoldDB" id="A0A2Y9TYD5"/>
<dbReference type="RefSeq" id="WP_108900794.1">
    <property type="nucleotide sequence ID" value="NZ_CP029185.2"/>
</dbReference>
<evidence type="ECO:0000313" key="1">
    <source>
        <dbReference type="EMBL" id="AWH88737.1"/>
    </source>
</evidence>
<keyword evidence="2" id="KW-1185">Reference proteome</keyword>
<organism evidence="1 2">
    <name type="scientific">Limnobaculum parvum</name>
    <dbReference type="NCBI Taxonomy" id="2172103"/>
    <lineage>
        <taxon>Bacteria</taxon>
        <taxon>Pseudomonadati</taxon>
        <taxon>Pseudomonadota</taxon>
        <taxon>Gammaproteobacteria</taxon>
        <taxon>Enterobacterales</taxon>
        <taxon>Budviciaceae</taxon>
        <taxon>Limnobaculum</taxon>
    </lineage>
</organism>
<proteinExistence type="predicted"/>
<dbReference type="Proteomes" id="UP000244908">
    <property type="component" value="Chromosome"/>
</dbReference>